<dbReference type="EC" id="3.5.1.-" evidence="2"/>
<protein>
    <submittedName>
        <fullName evidence="2">Peptidoglycan-N-acetylmuramic acid deacetylase PdaA</fullName>
        <ecNumber evidence="2">3.5.1.-</ecNumber>
    </submittedName>
</protein>
<dbReference type="SUPFAM" id="SSF88713">
    <property type="entry name" value="Glycoside hydrolase/deacetylase"/>
    <property type="match status" value="1"/>
</dbReference>
<evidence type="ECO:0000259" key="1">
    <source>
        <dbReference type="PROSITE" id="PS51677"/>
    </source>
</evidence>
<dbReference type="PROSITE" id="PS51677">
    <property type="entry name" value="NODB"/>
    <property type="match status" value="1"/>
</dbReference>
<evidence type="ECO:0000313" key="2">
    <source>
        <dbReference type="EMBL" id="VYT92907.1"/>
    </source>
</evidence>
<dbReference type="PANTHER" id="PTHR10587:SF125">
    <property type="entry name" value="POLYSACCHARIDE DEACETYLASE YHEN-RELATED"/>
    <property type="match status" value="1"/>
</dbReference>
<dbReference type="EMBL" id="CACRTO010000008">
    <property type="protein sequence ID" value="VYT92907.1"/>
    <property type="molecule type" value="Genomic_DNA"/>
</dbReference>
<dbReference type="RefSeq" id="WP_156625565.1">
    <property type="nucleotide sequence ID" value="NZ_CACRTO010000008.1"/>
</dbReference>
<feature type="domain" description="NodB homology" evidence="1">
    <location>
        <begin position="35"/>
        <end position="228"/>
    </location>
</feature>
<dbReference type="Pfam" id="PF01522">
    <property type="entry name" value="Polysacc_deac_1"/>
    <property type="match status" value="1"/>
</dbReference>
<keyword evidence="2" id="KW-0378">Hydrolase</keyword>
<accession>A0A6N3AQU6</accession>
<sequence>MVTIKKNIIFLVSFFIFISFNSIHVSALYTTATKKTVYLTFDDGPSVKVTKEIINILNANNIKGTFFVVGDYVSIYPYILKDLDDNNMAIMPHCNYHDYSSLYKSEDSYFNDLENCTRSIQKVIGNKKMNFVRLPGGADNTYCEIDTLEKIKTNLLNKEINYLDWTIDSGDSESYDISKDYLVSRIRDEGCLYDVEVVLMHDLGGKSTTYEALQEIIDIYKDRGYEFKSLNEIQDYEIDYLKSINVLNK</sequence>
<dbReference type="PANTHER" id="PTHR10587">
    <property type="entry name" value="GLYCOSYL TRANSFERASE-RELATED"/>
    <property type="match status" value="1"/>
</dbReference>
<dbReference type="InterPro" id="IPR011330">
    <property type="entry name" value="Glyco_hydro/deAcase_b/a-brl"/>
</dbReference>
<dbReference type="InterPro" id="IPR002509">
    <property type="entry name" value="NODB_dom"/>
</dbReference>
<organism evidence="2">
    <name type="scientific">Clostridium tertium</name>
    <dbReference type="NCBI Taxonomy" id="1559"/>
    <lineage>
        <taxon>Bacteria</taxon>
        <taxon>Bacillati</taxon>
        <taxon>Bacillota</taxon>
        <taxon>Clostridia</taxon>
        <taxon>Eubacteriales</taxon>
        <taxon>Clostridiaceae</taxon>
        <taxon>Clostridium</taxon>
    </lineage>
</organism>
<dbReference type="Gene3D" id="3.20.20.370">
    <property type="entry name" value="Glycoside hydrolase/deacetylase"/>
    <property type="match status" value="1"/>
</dbReference>
<dbReference type="InterPro" id="IPR050248">
    <property type="entry name" value="Polysacc_deacetylase_ArnD"/>
</dbReference>
<dbReference type="GO" id="GO:0016810">
    <property type="term" value="F:hydrolase activity, acting on carbon-nitrogen (but not peptide) bonds"/>
    <property type="evidence" value="ECO:0007669"/>
    <property type="project" value="InterPro"/>
</dbReference>
<name>A0A6N3AQU6_9CLOT</name>
<proteinExistence type="predicted"/>
<reference evidence="2" key="1">
    <citation type="submission" date="2019-11" db="EMBL/GenBank/DDBJ databases">
        <authorList>
            <person name="Feng L."/>
        </authorList>
    </citation>
    <scope>NUCLEOTIDE SEQUENCE</scope>
    <source>
        <strain evidence="2">CTertiumLFYP3</strain>
    </source>
</reference>
<dbReference type="AlphaFoldDB" id="A0A6N3AQU6"/>
<dbReference type="GO" id="GO:0005975">
    <property type="term" value="P:carbohydrate metabolic process"/>
    <property type="evidence" value="ECO:0007669"/>
    <property type="project" value="InterPro"/>
</dbReference>
<gene>
    <name evidence="2" type="primary">pdaA_1</name>
    <name evidence="2" type="ORF">CTLFYP3_01034</name>
</gene>